<evidence type="ECO:0000313" key="2">
    <source>
        <dbReference type="Proteomes" id="UP000324705"/>
    </source>
</evidence>
<dbReference type="Proteomes" id="UP000324705">
    <property type="component" value="Chromosome 1A"/>
</dbReference>
<sequence length="115" mass="12828">MEVPGEVGAPCSKFVPLHSSDRRGMELPGEDGAPRSKFGCVLRGCQARRFARCSSSMSVRGSGTFGTHGISHMDLHGCDSLLNHFYAFNYSYHTTSLRFVFYRTWINNLQQYGNA</sequence>
<gene>
    <name evidence="1" type="ORF">TRITD_1Av1G067410</name>
</gene>
<reference evidence="1 2" key="1">
    <citation type="submission" date="2017-09" db="EMBL/GenBank/DDBJ databases">
        <authorList>
            <consortium name="International Durum Wheat Genome Sequencing Consortium (IDWGSC)"/>
            <person name="Milanesi L."/>
        </authorList>
    </citation>
    <scope>NUCLEOTIDE SEQUENCE [LARGE SCALE GENOMIC DNA]</scope>
    <source>
        <strain evidence="2">cv. Svevo</strain>
    </source>
</reference>
<dbReference type="Gramene" id="TRITD1Av1G067410.1">
    <property type="protein sequence ID" value="TRITD1Av1G067410.1"/>
    <property type="gene ID" value="TRITD1Av1G067410"/>
</dbReference>
<proteinExistence type="predicted"/>
<keyword evidence="2" id="KW-1185">Reference proteome</keyword>
<accession>A0A9R0UUL2</accession>
<dbReference type="AlphaFoldDB" id="A0A9R0UUL2"/>
<organism evidence="1 2">
    <name type="scientific">Triticum turgidum subsp. durum</name>
    <name type="common">Durum wheat</name>
    <name type="synonym">Triticum durum</name>
    <dbReference type="NCBI Taxonomy" id="4567"/>
    <lineage>
        <taxon>Eukaryota</taxon>
        <taxon>Viridiplantae</taxon>
        <taxon>Streptophyta</taxon>
        <taxon>Embryophyta</taxon>
        <taxon>Tracheophyta</taxon>
        <taxon>Spermatophyta</taxon>
        <taxon>Magnoliopsida</taxon>
        <taxon>Liliopsida</taxon>
        <taxon>Poales</taxon>
        <taxon>Poaceae</taxon>
        <taxon>BOP clade</taxon>
        <taxon>Pooideae</taxon>
        <taxon>Triticodae</taxon>
        <taxon>Triticeae</taxon>
        <taxon>Triticinae</taxon>
        <taxon>Triticum</taxon>
    </lineage>
</organism>
<protein>
    <submittedName>
        <fullName evidence="1">Uncharacterized protein</fullName>
    </submittedName>
</protein>
<evidence type="ECO:0000313" key="1">
    <source>
        <dbReference type="EMBL" id="VAH03457.1"/>
    </source>
</evidence>
<dbReference type="EMBL" id="LT934111">
    <property type="protein sequence ID" value="VAH03457.1"/>
    <property type="molecule type" value="Genomic_DNA"/>
</dbReference>
<name>A0A9R0UUL2_TRITD</name>